<feature type="transmembrane region" description="Helical" evidence="2">
    <location>
        <begin position="149"/>
        <end position="167"/>
    </location>
</feature>
<proteinExistence type="predicted"/>
<organism evidence="3 4">
    <name type="scientific">Coccidioides immitis RMSCC 2394</name>
    <dbReference type="NCBI Taxonomy" id="404692"/>
    <lineage>
        <taxon>Eukaryota</taxon>
        <taxon>Fungi</taxon>
        <taxon>Dikarya</taxon>
        <taxon>Ascomycota</taxon>
        <taxon>Pezizomycotina</taxon>
        <taxon>Eurotiomycetes</taxon>
        <taxon>Eurotiomycetidae</taxon>
        <taxon>Onygenales</taxon>
        <taxon>Onygenaceae</taxon>
        <taxon>Coccidioides</taxon>
    </lineage>
</organism>
<keyword evidence="2" id="KW-1133">Transmembrane helix</keyword>
<reference evidence="4" key="1">
    <citation type="journal article" date="2010" name="Genome Res.">
        <title>Population genomic sequencing of Coccidioides fungi reveals recent hybridization and transposon control.</title>
        <authorList>
            <person name="Neafsey D.E."/>
            <person name="Barker B.M."/>
            <person name="Sharpton T.J."/>
            <person name="Stajich J.E."/>
            <person name="Park D.J."/>
            <person name="Whiston E."/>
            <person name="Hung C.-Y."/>
            <person name="McMahan C."/>
            <person name="White J."/>
            <person name="Sykes S."/>
            <person name="Heiman D."/>
            <person name="Young S."/>
            <person name="Zeng Q."/>
            <person name="Abouelleil A."/>
            <person name="Aftuck L."/>
            <person name="Bessette D."/>
            <person name="Brown A."/>
            <person name="FitzGerald M."/>
            <person name="Lui A."/>
            <person name="Macdonald J.P."/>
            <person name="Priest M."/>
            <person name="Orbach M.J."/>
            <person name="Galgiani J.N."/>
            <person name="Kirkland T.N."/>
            <person name="Cole G.T."/>
            <person name="Birren B.W."/>
            <person name="Henn M.R."/>
            <person name="Taylor J.W."/>
            <person name="Rounsley S.D."/>
        </authorList>
    </citation>
    <scope>NUCLEOTIDE SEQUENCE [LARGE SCALE GENOMIC DNA]</scope>
    <source>
        <strain evidence="4">RMSCC 2394</strain>
    </source>
</reference>
<protein>
    <submittedName>
        <fullName evidence="3">Uncharacterized protein</fullName>
    </submittedName>
</protein>
<dbReference type="EMBL" id="DS028094">
    <property type="protein sequence ID" value="KMP02639.1"/>
    <property type="molecule type" value="Genomic_DNA"/>
</dbReference>
<feature type="compositionally biased region" description="Low complexity" evidence="1">
    <location>
        <begin position="265"/>
        <end position="292"/>
    </location>
</feature>
<sequence>MVLDYDQPSQSASGFGDDAPMSDSDPYFSSQKGPHSLFAKFPTNISLPPFTFGRRLLHWTQSNYETKLSMIIRAQMDTASAMVNRFPSQEETDAIVEQASMLFDIPEAAGLAGGSLGLYLGGKPTNFDPKDAEVVSKLTPIARMRTSRMVHVMFFLPLCFAVGYWVTNTVAQLSVGLLTARDQRMSQFQKDFEKQDPKEMQKRLQKLREEAAARRRAFVAQKQQQRGSQFGEDASHTGGYLESGNSSGQYGSQPGDSKILSEVYSQPNGGFQQQSSQQPQYYRPSQPSQGQSFWDDDASPTNPEVDATPQTSSASAWERIRQSAATQSSSNNRGFAARRPPQQEQQQQQQSQQPSSGDDWRSSDYGAGRDYGDKYAQSSREQAQRDFDKLIDREREFGSDKERDSGSAWGKRW</sequence>
<gene>
    <name evidence="3" type="ORF">CIRG_02331</name>
</gene>
<feature type="region of interest" description="Disordered" evidence="1">
    <location>
        <begin position="214"/>
        <end position="413"/>
    </location>
</feature>
<dbReference type="OrthoDB" id="4204700at2759"/>
<feature type="region of interest" description="Disordered" evidence="1">
    <location>
        <begin position="1"/>
        <end position="30"/>
    </location>
</feature>
<keyword evidence="2" id="KW-0472">Membrane</keyword>
<dbReference type="AlphaFoldDB" id="A0A0J6Y6J1"/>
<evidence type="ECO:0000313" key="3">
    <source>
        <dbReference type="EMBL" id="KMP02639.1"/>
    </source>
</evidence>
<feature type="compositionally biased region" description="Polar residues" evidence="1">
    <location>
        <begin position="323"/>
        <end position="333"/>
    </location>
</feature>
<feature type="compositionally biased region" description="Low complexity" evidence="1">
    <location>
        <begin position="340"/>
        <end position="356"/>
    </location>
</feature>
<evidence type="ECO:0000313" key="4">
    <source>
        <dbReference type="Proteomes" id="UP000054565"/>
    </source>
</evidence>
<accession>A0A0J6Y6J1</accession>
<evidence type="ECO:0000256" key="2">
    <source>
        <dbReference type="SAM" id="Phobius"/>
    </source>
</evidence>
<keyword evidence="2" id="KW-0812">Transmembrane</keyword>
<dbReference type="Proteomes" id="UP000054565">
    <property type="component" value="Unassembled WGS sequence"/>
</dbReference>
<feature type="compositionally biased region" description="Basic and acidic residues" evidence="1">
    <location>
        <begin position="382"/>
        <end position="405"/>
    </location>
</feature>
<dbReference type="STRING" id="404692.A0A0J6Y6J1"/>
<evidence type="ECO:0000256" key="1">
    <source>
        <dbReference type="SAM" id="MobiDB-lite"/>
    </source>
</evidence>
<feature type="compositionally biased region" description="Polar residues" evidence="1">
    <location>
        <begin position="243"/>
        <end position="255"/>
    </location>
</feature>
<name>A0A0J6Y6J1_COCIT</name>